<dbReference type="AlphaFoldDB" id="A0A8I5NFX0"/>
<dbReference type="PANTHER" id="PTHR46254">
    <property type="entry name" value="PROTEIN GVQW1-RELATED"/>
    <property type="match status" value="1"/>
</dbReference>
<dbReference type="OMA" id="KHWINIC"/>
<dbReference type="Proteomes" id="UP000028761">
    <property type="component" value="Chromosome 4"/>
</dbReference>
<sequence>MTHLVIPREFCSCCPGWSVQWHNLSSPQPLSPGFKRSLCLSLPSSWDYRCPPPRPGNFCIFSRDAVSLCWSGWFQTPDLRRSTHLGLPKCWDYRREPPCLAIVMLFLYHI</sequence>
<organism evidence="1 2">
    <name type="scientific">Papio anubis</name>
    <name type="common">Olive baboon</name>
    <dbReference type="NCBI Taxonomy" id="9555"/>
    <lineage>
        <taxon>Eukaryota</taxon>
        <taxon>Metazoa</taxon>
        <taxon>Chordata</taxon>
        <taxon>Craniata</taxon>
        <taxon>Vertebrata</taxon>
        <taxon>Euteleostomi</taxon>
        <taxon>Mammalia</taxon>
        <taxon>Eutheria</taxon>
        <taxon>Euarchontoglires</taxon>
        <taxon>Primates</taxon>
        <taxon>Haplorrhini</taxon>
        <taxon>Catarrhini</taxon>
        <taxon>Cercopithecidae</taxon>
        <taxon>Cercopithecinae</taxon>
        <taxon>Papio</taxon>
    </lineage>
</organism>
<evidence type="ECO:0000313" key="1">
    <source>
        <dbReference type="Ensembl" id="ENSPANP00000059418.1"/>
    </source>
</evidence>
<reference evidence="1" key="3">
    <citation type="submission" date="2025-09" db="UniProtKB">
        <authorList>
            <consortium name="Ensembl"/>
        </authorList>
    </citation>
    <scope>IDENTIFICATION</scope>
</reference>
<protein>
    <submittedName>
        <fullName evidence="1">Uncharacterized protein</fullName>
    </submittedName>
</protein>
<dbReference type="GeneTree" id="ENSGT00940000161627"/>
<dbReference type="Ensembl" id="ENSPANT00000074462.1">
    <property type="protein sequence ID" value="ENSPANP00000059418.1"/>
    <property type="gene ID" value="ENSPANG00000040431.1"/>
</dbReference>
<evidence type="ECO:0000313" key="2">
    <source>
        <dbReference type="Proteomes" id="UP000028761"/>
    </source>
</evidence>
<name>A0A8I5NFX0_PAPAN</name>
<keyword evidence="2" id="KW-1185">Reference proteome</keyword>
<reference evidence="1" key="2">
    <citation type="submission" date="2025-08" db="UniProtKB">
        <authorList>
            <consortium name="Ensembl"/>
        </authorList>
    </citation>
    <scope>IDENTIFICATION</scope>
</reference>
<proteinExistence type="predicted"/>
<accession>A0A8I5NFX0</accession>
<reference evidence="1 2" key="1">
    <citation type="submission" date="2012-03" db="EMBL/GenBank/DDBJ databases">
        <title>Whole Genome Assembly of Papio anubis.</title>
        <authorList>
            <person name="Liu Y.L."/>
            <person name="Abraham K.A."/>
            <person name="Akbar H.A."/>
            <person name="Ali S.A."/>
            <person name="Anosike U.A."/>
            <person name="Aqrawi P.A."/>
            <person name="Arias F.A."/>
            <person name="Attaway T.A."/>
            <person name="Awwad R.A."/>
            <person name="Babu C.B."/>
            <person name="Bandaranaike D.B."/>
            <person name="Battles P.B."/>
            <person name="Bell A.B."/>
            <person name="Beltran B.B."/>
            <person name="Berhane-Mersha D.B."/>
            <person name="Bess C.B."/>
            <person name="Bickham C.B."/>
            <person name="Bolden T.B."/>
            <person name="Carter K.C."/>
            <person name="Chau D.C."/>
            <person name="Chavez A.C."/>
            <person name="Clerc-Blankenburg K.C."/>
            <person name="Coyle M.C."/>
            <person name="Dao M.D."/>
            <person name="Davila M.L.D."/>
            <person name="Davy-Carroll L.D."/>
            <person name="Denson S.D."/>
            <person name="Dinh H.D."/>
            <person name="Fernandez S.F."/>
            <person name="Fernando P.F."/>
            <person name="Forbes L.F."/>
            <person name="Francis C.F."/>
            <person name="Francisco L.F."/>
            <person name="Fu Q.F."/>
            <person name="Garcia-Iii R.G."/>
            <person name="Garrett T.G."/>
            <person name="Gross S.G."/>
            <person name="Gubbala S.G."/>
            <person name="Hirani K.H."/>
            <person name="Hogues M.H."/>
            <person name="Hollins B.H."/>
            <person name="Jackson L.J."/>
            <person name="Javaid M.J."/>
            <person name="Jhangiani S.J."/>
            <person name="Johnson A.J."/>
            <person name="Johnson B.J."/>
            <person name="Jones J.J."/>
            <person name="Joshi V.J."/>
            <person name="Kalu J.K."/>
            <person name="Khan N.K."/>
            <person name="Korchina V.K."/>
            <person name="Kovar C.K."/>
            <person name="Lago L.L."/>
            <person name="Lara F.L."/>
            <person name="Le T.-K.L."/>
            <person name="Lee S.L."/>
            <person name="Legall-Iii F.L."/>
            <person name="Lemon S.L."/>
            <person name="Liu J.L."/>
            <person name="Liu Y.-S.L."/>
            <person name="Liyanage D.L."/>
            <person name="Lopez J.L."/>
            <person name="Lorensuhewa L.L."/>
            <person name="Mata R.M."/>
            <person name="Mathew T.M."/>
            <person name="Mercado C.M."/>
            <person name="Mercado I.M."/>
            <person name="Morales K.M."/>
            <person name="Morgan M.M."/>
            <person name="Munidasa M.M."/>
            <person name="Ngo D.N."/>
            <person name="Nguyen L.N."/>
            <person name="Nguyen T.N."/>
            <person name="Nguyen N.N."/>
            <person name="Obregon M.O."/>
            <person name="Okwuonu G.O."/>
            <person name="Ongeri F.O."/>
            <person name="Onwere C.O."/>
            <person name="Osifeso I.O."/>
            <person name="Parra A.P."/>
            <person name="Patil S.P."/>
            <person name="Perez A.P."/>
            <person name="Perez Y.P."/>
            <person name="Pham C.P."/>
            <person name="Pu L.-L.P."/>
            <person name="Puazo M.P."/>
            <person name="Quiroz J.Q."/>
            <person name="Rouhana J.R."/>
            <person name="Ruiz M.R."/>
            <person name="Ruiz S.-J.R."/>
            <person name="Saada N.S."/>
            <person name="Santibanez J.S."/>
            <person name="Scheel M.S."/>
            <person name="Schneider B.S."/>
            <person name="Simmons D.S."/>
            <person name="Sisson I.S."/>
            <person name="Tang L.-Y.T."/>
            <person name="Thornton R.T."/>
            <person name="Tisius J.T."/>
            <person name="Toledanes G.T."/>
            <person name="Trejos Z.T."/>
            <person name="Usmani K.U."/>
            <person name="Varghese R.V."/>
            <person name="Vattathil S.V."/>
            <person name="Vee V.V."/>
            <person name="Walker D.W."/>
            <person name="Weissenberger G.W."/>
            <person name="White C.W."/>
            <person name="Williams A.W."/>
            <person name="Woodworth J.W."/>
            <person name="Wright R.W."/>
            <person name="Zhu Y.Z."/>
            <person name="Han Y.H."/>
            <person name="Newsham I.N."/>
            <person name="Nazareth L.N."/>
            <person name="Worley K.W."/>
            <person name="Muzny D.M."/>
            <person name="Rogers J.R."/>
            <person name="Gibbs R.G."/>
        </authorList>
    </citation>
    <scope>NUCLEOTIDE SEQUENCE [LARGE SCALE GENOMIC DNA]</scope>
</reference>